<feature type="domain" description="NADP-dependent oxidoreductase" evidence="2">
    <location>
        <begin position="15"/>
        <end position="308"/>
    </location>
</feature>
<evidence type="ECO:0000313" key="3">
    <source>
        <dbReference type="EMBL" id="QEI07667.1"/>
    </source>
</evidence>
<sequence length="343" mass="37531">MSHRYLGRSALQVSRLALGTMMFGGPTDEATSHEIIARAKASGVNFIDTADVYQKGKTEEVVGRAIRGDRDDWVLATKFGNPLGEGPNRRGSSRKWIIESVENSLRRLGTDYLDILYFHRADFNAPLGEAVRAIGDLVRSGKIRYFGVSNFTGWRLAEVAYLADAESIDRPVASQPLYNLVNRTAEVEQLPAAHAFGVGVVSYSPLARGVLTAKYDSVDAPAEGSRAARKDKRLLETEWRQESVDIARVIREHIAARGIDPVAFALGWVLNNRLITSAIAGPRTVEQWDGYAKALDYVFTPEDEALVNRLVVAGHSSTPGYTDPGHPVEGRVARVLAAATVKE</sequence>
<dbReference type="OrthoDB" id="5488419at2"/>
<dbReference type="EMBL" id="CP043046">
    <property type="protein sequence ID" value="QEI07667.1"/>
    <property type="molecule type" value="Genomic_DNA"/>
</dbReference>
<dbReference type="KEGG" id="pacr:FXN63_18840"/>
<dbReference type="PANTHER" id="PTHR43364:SF4">
    <property type="entry name" value="NAD(P)-LINKED OXIDOREDUCTASE SUPERFAMILY PROTEIN"/>
    <property type="match status" value="1"/>
</dbReference>
<dbReference type="GO" id="GO:0005829">
    <property type="term" value="C:cytosol"/>
    <property type="evidence" value="ECO:0007669"/>
    <property type="project" value="TreeGrafter"/>
</dbReference>
<accession>A0A5C0B4Z9</accession>
<dbReference type="InterPro" id="IPR023210">
    <property type="entry name" value="NADP_OxRdtase_dom"/>
</dbReference>
<dbReference type="Gene3D" id="3.20.20.100">
    <property type="entry name" value="NADP-dependent oxidoreductase domain"/>
    <property type="match status" value="1"/>
</dbReference>
<dbReference type="InterPro" id="IPR050523">
    <property type="entry name" value="AKR_Detox_Biosynth"/>
</dbReference>
<reference evidence="3 4" key="1">
    <citation type="submission" date="2019-08" db="EMBL/GenBank/DDBJ databases">
        <title>Amphibian skin-associated Pigmentiphaga: genome sequence and occurrence across geography and hosts.</title>
        <authorList>
            <person name="Bletz M.C."/>
            <person name="Bunk B."/>
            <person name="Sproeer C."/>
            <person name="Biwer P."/>
            <person name="Reiter S."/>
            <person name="Rabemananjara F.C.E."/>
            <person name="Schulz S."/>
            <person name="Overmann J."/>
            <person name="Vences M."/>
        </authorList>
    </citation>
    <scope>NUCLEOTIDE SEQUENCE [LARGE SCALE GENOMIC DNA]</scope>
    <source>
        <strain evidence="3 4">Mada1488</strain>
    </source>
</reference>
<dbReference type="Pfam" id="PF00248">
    <property type="entry name" value="Aldo_ket_red"/>
    <property type="match status" value="1"/>
</dbReference>
<evidence type="ECO:0000256" key="1">
    <source>
        <dbReference type="ARBA" id="ARBA00023002"/>
    </source>
</evidence>
<dbReference type="AlphaFoldDB" id="A0A5C0B4Z9"/>
<dbReference type="Proteomes" id="UP000325161">
    <property type="component" value="Chromosome"/>
</dbReference>
<evidence type="ECO:0000259" key="2">
    <source>
        <dbReference type="Pfam" id="PF00248"/>
    </source>
</evidence>
<dbReference type="SUPFAM" id="SSF51430">
    <property type="entry name" value="NAD(P)-linked oxidoreductase"/>
    <property type="match status" value="1"/>
</dbReference>
<keyword evidence="4" id="KW-1185">Reference proteome</keyword>
<dbReference type="RefSeq" id="WP_148816714.1">
    <property type="nucleotide sequence ID" value="NZ_CP043046.1"/>
</dbReference>
<keyword evidence="1" id="KW-0560">Oxidoreductase</keyword>
<protein>
    <submittedName>
        <fullName evidence="3">Aldo/keto reductase</fullName>
    </submittedName>
</protein>
<dbReference type="FunFam" id="3.20.20.100:FF:000004">
    <property type="entry name" value="Oxidoreductase, aldo/keto reductase"/>
    <property type="match status" value="1"/>
</dbReference>
<dbReference type="PANTHER" id="PTHR43364">
    <property type="entry name" value="NADH-SPECIFIC METHYLGLYOXAL REDUCTASE-RELATED"/>
    <property type="match status" value="1"/>
</dbReference>
<organism evidence="3 4">
    <name type="scientific">Pigmentiphaga aceris</name>
    <dbReference type="NCBI Taxonomy" id="1940612"/>
    <lineage>
        <taxon>Bacteria</taxon>
        <taxon>Pseudomonadati</taxon>
        <taxon>Pseudomonadota</taxon>
        <taxon>Betaproteobacteria</taxon>
        <taxon>Burkholderiales</taxon>
        <taxon>Alcaligenaceae</taxon>
        <taxon>Pigmentiphaga</taxon>
    </lineage>
</organism>
<dbReference type="GO" id="GO:0016491">
    <property type="term" value="F:oxidoreductase activity"/>
    <property type="evidence" value="ECO:0007669"/>
    <property type="project" value="UniProtKB-KW"/>
</dbReference>
<name>A0A5C0B4Z9_9BURK</name>
<evidence type="ECO:0000313" key="4">
    <source>
        <dbReference type="Proteomes" id="UP000325161"/>
    </source>
</evidence>
<proteinExistence type="predicted"/>
<gene>
    <name evidence="3" type="ORF">FXN63_18840</name>
</gene>
<dbReference type="InterPro" id="IPR036812">
    <property type="entry name" value="NAD(P)_OxRdtase_dom_sf"/>
</dbReference>